<dbReference type="RefSeq" id="XP_037151613.1">
    <property type="nucleotide sequence ID" value="XM_037292194.1"/>
</dbReference>
<evidence type="ECO:0000256" key="1">
    <source>
        <dbReference type="ARBA" id="ARBA00004123"/>
    </source>
</evidence>
<feature type="compositionally biased region" description="Polar residues" evidence="5">
    <location>
        <begin position="561"/>
        <end position="572"/>
    </location>
</feature>
<dbReference type="InterPro" id="IPR021827">
    <property type="entry name" value="Nup186/Nup192/Nup205"/>
</dbReference>
<dbReference type="Pfam" id="PF11894">
    <property type="entry name" value="Nup192"/>
    <property type="match status" value="1"/>
</dbReference>
<dbReference type="EMBL" id="JACCJB010000012">
    <property type="protein sequence ID" value="KAF6222178.1"/>
    <property type="molecule type" value="Genomic_DNA"/>
</dbReference>
<comment type="caution">
    <text evidence="6">The sequence shown here is derived from an EMBL/GenBank/DDBJ whole genome shotgun (WGS) entry which is preliminary data.</text>
</comment>
<dbReference type="PANTHER" id="PTHR31344">
    <property type="entry name" value="NUCLEAR PORE COMPLEX PROTEIN NUP205"/>
    <property type="match status" value="1"/>
</dbReference>
<comment type="subcellular location">
    <subcellularLocation>
        <location evidence="1">Nucleus</location>
    </subcellularLocation>
</comment>
<evidence type="ECO:0000256" key="4">
    <source>
        <dbReference type="ARBA" id="ARBA00023242"/>
    </source>
</evidence>
<evidence type="ECO:0000256" key="3">
    <source>
        <dbReference type="ARBA" id="ARBA00022448"/>
    </source>
</evidence>
<dbReference type="PANTHER" id="PTHR31344:SF0">
    <property type="entry name" value="NUCLEAR PORE COMPLEX PROTEIN NUP205"/>
    <property type="match status" value="1"/>
</dbReference>
<reference evidence="6 7" key="1">
    <citation type="journal article" date="2020" name="Genomics">
        <title>Complete, high-quality genomes from long-read metagenomic sequencing of two wolf lichen thalli reveals enigmatic genome architecture.</title>
        <authorList>
            <person name="McKenzie S.K."/>
            <person name="Walston R.F."/>
            <person name="Allen J.L."/>
        </authorList>
    </citation>
    <scope>NUCLEOTIDE SEQUENCE [LARGE SCALE GENOMIC DNA]</scope>
    <source>
        <strain evidence="6">WasteWater1</strain>
    </source>
</reference>
<comment type="similarity">
    <text evidence="2">Belongs to the NUP186/NUP192/NUP205 family.</text>
</comment>
<keyword evidence="3" id="KW-0813">Transport</keyword>
<name>A0A8H6CEP6_9LECA</name>
<accession>A0A8H6CEP6</accession>
<evidence type="ECO:0000256" key="5">
    <source>
        <dbReference type="SAM" id="MobiDB-lite"/>
    </source>
</evidence>
<organism evidence="6 7">
    <name type="scientific">Letharia lupina</name>
    <dbReference type="NCBI Taxonomy" id="560253"/>
    <lineage>
        <taxon>Eukaryota</taxon>
        <taxon>Fungi</taxon>
        <taxon>Dikarya</taxon>
        <taxon>Ascomycota</taxon>
        <taxon>Pezizomycotina</taxon>
        <taxon>Lecanoromycetes</taxon>
        <taxon>OSLEUM clade</taxon>
        <taxon>Lecanoromycetidae</taxon>
        <taxon>Lecanorales</taxon>
        <taxon>Lecanorineae</taxon>
        <taxon>Parmeliaceae</taxon>
        <taxon>Letharia</taxon>
    </lineage>
</organism>
<dbReference type="GO" id="GO:0044611">
    <property type="term" value="C:nuclear pore inner ring"/>
    <property type="evidence" value="ECO:0007669"/>
    <property type="project" value="TreeGrafter"/>
</dbReference>
<keyword evidence="7" id="KW-1185">Reference proteome</keyword>
<proteinExistence type="inferred from homology"/>
<dbReference type="GO" id="GO:0017056">
    <property type="term" value="F:structural constituent of nuclear pore"/>
    <property type="evidence" value="ECO:0007669"/>
    <property type="project" value="TreeGrafter"/>
</dbReference>
<dbReference type="GeneID" id="59329680"/>
<sequence length="1665" mass="186127">MENSGGLAGLRGLHQDLLALEASRLRNVERLWADLEARVNEFRQLLDKPAKNEASRKALSSGPVTVDEVEYDMNQKFQETAAQLADTLDLDELESARLLIESGQDAKRLDRSQGASAIIHFHERRLFLLECMRLLLRQSHDLEGTEESVRDIARQLVGLILETKDGPARNGSLYTQRCFNAMAGIEKWLQSLGERHQGNIALGQTARTEYTEILEYQQSSLAEQHESLGAIVTYLIKAGHTGVEDFHKLLDYLPLLDRWNSIAVHYVPMITAFTSQFGSPDGGGALRDARMLNSKILDNKDKAPWILRNLQAAMITWWLSEYSGWYLEQPIGSPIQNVDLEAEAQARSEAFSQALRDGAFECTLTVCSQVIREEWYDPARTGLLDLLLRDSVPLPDELPLYSTYFQQLIMEQFEAFVDTFVTNMPDTLRRFKLEEDDQRKNLRSGLPMDGVTEQAFHLERFLMVISFAFSHRADAAQAFWGDLDSNLYGFLQWASRRQSTPCVSAFCEMLSSISEGEESAGSAHRFLLEEGNEVAAKIRRSTSLSWTQIFAELSLYTSKSREQPTANRSTNHFGGKRNPDDIDEPESAYMLESYLRLTTHLCGESAEVRAWIMAQPRFPILEVLFQLCNSTVPSRLQACAFKLVRSLLTEKSVEVGLTVWTSLDHWISGAFSPHNFPRPPKATTPAAWAEEVTFPAIAGSFEQTCEFICLLQNLVRPAVPDAGLNDQLPFPETLGSAYRMAGIEPYIDFVFDRIFASRLPHGEDQLQHRIMTLNILSFAALCLRTFNEDLVILANRSTMAVDEAMNTSSLLTYVRLHPFSRVMEWMFNDRVLYQLFACAEYEIEEVSSASPNSPLVLGLLRTIEVMNLIIDLQSTYLDIVRPLIKMQSVGRRRPVLNPSLASFEDTVALKVDLVVALGLYSGVGIQELTVGSLELLGKLASSRKLNIQATPGLNQRLYGNRLISAVEQHDGIDPIARSLCHAMELDLRELSQGPSAPGWTIKSVILDFLIHCLSVSPDTPTLAHALLGFACKGTNVDVEESSSFEEKQSLFHAVLNLAIEYPDGDGESLQAWALGIKQKGMQVLSILWASPLTSLLTMHQLQADESLFALFLRQRTVGPHTVWDGRSIRDSDFSYTESVEALEHCLWYRCSLFEYTSTAIRLAVANGASSLRAKIFSTLLGSTLMPDGEQIPNPTVFDLFDFIELDIGGDISWPQLNYFASLDFSISTGPGLQKPVESFDMKMIHEMIALRANELRKSGRFQDANEEQRAGEEAQRILHYFQTGNSRQVLTFASLQTTKAWAELLILSIGTCSLDPAGKAALILQALQLSTPKLEGYASTNVQQAIEIAKLILALLFQLDFEASALDRSRAGDVANDRLFQVFRTALRAVNRPNVDMQLREVLYKICYRYLGSMAVVSDAPIRRRHGIQTVRATGERTMNVVCDDAFGASAPCRISALLLLDSLAAMAKVDKSNYIIDSLVRTNFLQVLVESIESIPQELRQTNAKDVPVLLSYYETKLALLLSISQSRSGAVHVMNSGLFQAVRGSGLFSVDPDIGVEIDNPEALAKYYRLLLSIARVITSVVLSRGPQNEQSIESAKVFLTENRPLVVSMFKRQARIGGVSFDDAGVDIEELVELFMLLIGMTGFLDYEEQRDTQKPRRTAFT</sequence>
<protein>
    <submittedName>
        <fullName evidence="6">Uncharacterized protein</fullName>
    </submittedName>
</protein>
<evidence type="ECO:0000256" key="2">
    <source>
        <dbReference type="ARBA" id="ARBA00005892"/>
    </source>
</evidence>
<feature type="region of interest" description="Disordered" evidence="5">
    <location>
        <begin position="561"/>
        <end position="583"/>
    </location>
</feature>
<dbReference type="GO" id="GO:0006999">
    <property type="term" value="P:nuclear pore organization"/>
    <property type="evidence" value="ECO:0007669"/>
    <property type="project" value="TreeGrafter"/>
</dbReference>
<evidence type="ECO:0000313" key="6">
    <source>
        <dbReference type="EMBL" id="KAF6222178.1"/>
    </source>
</evidence>
<gene>
    <name evidence="6" type="ORF">HO133_001264</name>
</gene>
<evidence type="ECO:0000313" key="7">
    <source>
        <dbReference type="Proteomes" id="UP000593566"/>
    </source>
</evidence>
<dbReference type="Proteomes" id="UP000593566">
    <property type="component" value="Unassembled WGS sequence"/>
</dbReference>
<keyword evidence="4" id="KW-0539">Nucleus</keyword>